<keyword evidence="4" id="KW-1003">Cell membrane</keyword>
<dbReference type="GO" id="GO:0071555">
    <property type="term" value="P:cell wall organization"/>
    <property type="evidence" value="ECO:0007669"/>
    <property type="project" value="InterPro"/>
</dbReference>
<feature type="transmembrane region" description="Helical" evidence="14">
    <location>
        <begin position="137"/>
        <end position="160"/>
    </location>
</feature>
<evidence type="ECO:0000256" key="10">
    <source>
        <dbReference type="ARBA" id="ARBA00022840"/>
    </source>
</evidence>
<dbReference type="InterPro" id="IPR011620">
    <property type="entry name" value="Sig_transdc_His_kinase_LytS_TM"/>
</dbReference>
<dbReference type="InterPro" id="IPR005467">
    <property type="entry name" value="His_kinase_dom"/>
</dbReference>
<dbReference type="KEGG" id="bcoh:BC6307_02485"/>
<feature type="transmembrane region" description="Helical" evidence="14">
    <location>
        <begin position="43"/>
        <end position="62"/>
    </location>
</feature>
<evidence type="ECO:0000256" key="13">
    <source>
        <dbReference type="ARBA" id="ARBA00023136"/>
    </source>
</evidence>
<evidence type="ECO:0000256" key="12">
    <source>
        <dbReference type="ARBA" id="ARBA00023012"/>
    </source>
</evidence>
<evidence type="ECO:0000256" key="4">
    <source>
        <dbReference type="ARBA" id="ARBA00022475"/>
    </source>
</evidence>
<keyword evidence="5" id="KW-0597">Phosphoprotein</keyword>
<proteinExistence type="predicted"/>
<dbReference type="PRINTS" id="PR00344">
    <property type="entry name" value="BCTRLSENSOR"/>
</dbReference>
<evidence type="ECO:0000256" key="3">
    <source>
        <dbReference type="ARBA" id="ARBA00012438"/>
    </source>
</evidence>
<sequence length="426" mass="48261">MSNLLFEYMKDYLVNMLFIILPILFSQSIISKEHTAFETNKQKFVLAIIFSGTSILCMSFPFELGDTILDLRLIPFVIGMLYGGVRVGLTIIFSSLTFRFFLGGIGFYLSVVEYVIIFILIYFVLKNYRSLSLWNKIITVSIVTVIPTLILLPYACYIIGSSVVVKVAILLSIISFFSLWCSIYLMESTIEKVHMIIQLHKFEKETIVSHLAASVSHEVRNPLTVTKGFLQLLKEKYKDTDDRYYFELALEELQTAESIISDYLTYAKPSMENQEPLNLFEEMQRSINVIKSYAQMHNVDINVAGEDISYKGDKEKIRQLFINIFKNCIEAMPEGGTLTASMFCNQQIEITIKDTGIGMTESQLLRIGEPFFSTKENGTGLGMMVAFSVVKSMGGTYKVLSKEAEGTSFHISLPLTSKKQRKTGLS</sequence>
<dbReference type="GO" id="GO:0000155">
    <property type="term" value="F:phosphorelay sensor kinase activity"/>
    <property type="evidence" value="ECO:0007669"/>
    <property type="project" value="InterPro"/>
</dbReference>
<organism evidence="16 17">
    <name type="scientific">Sutcliffiella cohnii</name>
    <dbReference type="NCBI Taxonomy" id="33932"/>
    <lineage>
        <taxon>Bacteria</taxon>
        <taxon>Bacillati</taxon>
        <taxon>Bacillota</taxon>
        <taxon>Bacilli</taxon>
        <taxon>Bacillales</taxon>
        <taxon>Bacillaceae</taxon>
        <taxon>Sutcliffiella</taxon>
    </lineage>
</organism>
<dbReference type="Proteomes" id="UP000215224">
    <property type="component" value="Chromosome"/>
</dbReference>
<dbReference type="Pfam" id="PF02518">
    <property type="entry name" value="HATPase_c"/>
    <property type="match status" value="1"/>
</dbReference>
<protein>
    <recommendedName>
        <fullName evidence="3">histidine kinase</fullName>
        <ecNumber evidence="3">2.7.13.3</ecNumber>
    </recommendedName>
</protein>
<dbReference type="SUPFAM" id="SSF55874">
    <property type="entry name" value="ATPase domain of HSP90 chaperone/DNA topoisomerase II/histidine kinase"/>
    <property type="match status" value="1"/>
</dbReference>
<name>A0A223KLI6_9BACI</name>
<dbReference type="InterPro" id="IPR003661">
    <property type="entry name" value="HisK_dim/P_dom"/>
</dbReference>
<keyword evidence="10" id="KW-0067">ATP-binding</keyword>
<dbReference type="GO" id="GO:0005886">
    <property type="term" value="C:plasma membrane"/>
    <property type="evidence" value="ECO:0007669"/>
    <property type="project" value="UniProtKB-SubCell"/>
</dbReference>
<comment type="subcellular location">
    <subcellularLocation>
        <location evidence="2">Cell membrane</location>
        <topology evidence="2">Multi-pass membrane protein</topology>
    </subcellularLocation>
</comment>
<feature type="transmembrane region" description="Helical" evidence="14">
    <location>
        <begin position="12"/>
        <end position="31"/>
    </location>
</feature>
<dbReference type="PANTHER" id="PTHR43065">
    <property type="entry name" value="SENSOR HISTIDINE KINASE"/>
    <property type="match status" value="1"/>
</dbReference>
<dbReference type="CDD" id="cd00082">
    <property type="entry name" value="HisKA"/>
    <property type="match status" value="1"/>
</dbReference>
<dbReference type="SMART" id="SM00387">
    <property type="entry name" value="HATPase_c"/>
    <property type="match status" value="1"/>
</dbReference>
<evidence type="ECO:0000313" key="16">
    <source>
        <dbReference type="EMBL" id="AST90228.1"/>
    </source>
</evidence>
<evidence type="ECO:0000256" key="11">
    <source>
        <dbReference type="ARBA" id="ARBA00022989"/>
    </source>
</evidence>
<keyword evidence="9" id="KW-0418">Kinase</keyword>
<evidence type="ECO:0000256" key="5">
    <source>
        <dbReference type="ARBA" id="ARBA00022553"/>
    </source>
</evidence>
<dbReference type="Pfam" id="PF00512">
    <property type="entry name" value="HisKA"/>
    <property type="match status" value="1"/>
</dbReference>
<keyword evidence="6" id="KW-0808">Transferase</keyword>
<feature type="transmembrane region" description="Helical" evidence="14">
    <location>
        <begin position="167"/>
        <end position="186"/>
    </location>
</feature>
<keyword evidence="12" id="KW-0902">Two-component regulatory system</keyword>
<accession>A0A223KLI6</accession>
<keyword evidence="11 14" id="KW-1133">Transmembrane helix</keyword>
<dbReference type="InterPro" id="IPR036097">
    <property type="entry name" value="HisK_dim/P_sf"/>
</dbReference>
<dbReference type="InterPro" id="IPR036890">
    <property type="entry name" value="HATPase_C_sf"/>
</dbReference>
<evidence type="ECO:0000256" key="8">
    <source>
        <dbReference type="ARBA" id="ARBA00022741"/>
    </source>
</evidence>
<evidence type="ECO:0000256" key="14">
    <source>
        <dbReference type="SAM" id="Phobius"/>
    </source>
</evidence>
<dbReference type="PROSITE" id="PS50109">
    <property type="entry name" value="HIS_KIN"/>
    <property type="match status" value="1"/>
</dbReference>
<dbReference type="AlphaFoldDB" id="A0A223KLI6"/>
<dbReference type="PANTHER" id="PTHR43065:SF46">
    <property type="entry name" value="C4-DICARBOXYLATE TRANSPORT SENSOR PROTEIN DCTB"/>
    <property type="match status" value="1"/>
</dbReference>
<dbReference type="InterPro" id="IPR004358">
    <property type="entry name" value="Sig_transdc_His_kin-like_C"/>
</dbReference>
<dbReference type="SUPFAM" id="SSF47384">
    <property type="entry name" value="Homodimeric domain of signal transducing histidine kinase"/>
    <property type="match status" value="1"/>
</dbReference>
<evidence type="ECO:0000256" key="2">
    <source>
        <dbReference type="ARBA" id="ARBA00004651"/>
    </source>
</evidence>
<evidence type="ECO:0000259" key="15">
    <source>
        <dbReference type="PROSITE" id="PS50109"/>
    </source>
</evidence>
<dbReference type="STRING" id="1314751.GCA_001591425_03147"/>
<dbReference type="EMBL" id="CP018866">
    <property type="protein sequence ID" value="AST90228.1"/>
    <property type="molecule type" value="Genomic_DNA"/>
</dbReference>
<evidence type="ECO:0000256" key="1">
    <source>
        <dbReference type="ARBA" id="ARBA00000085"/>
    </source>
</evidence>
<keyword evidence="7 14" id="KW-0812">Transmembrane</keyword>
<dbReference type="InterPro" id="IPR003594">
    <property type="entry name" value="HATPase_dom"/>
</dbReference>
<feature type="transmembrane region" description="Helical" evidence="14">
    <location>
        <begin position="100"/>
        <end position="125"/>
    </location>
</feature>
<reference evidence="16 17" key="1">
    <citation type="submission" date="2016-12" db="EMBL/GenBank/DDBJ databases">
        <title>The whole genome sequencing and assembly of Bacillus cohnii DSM 6307T strain.</title>
        <authorList>
            <person name="Lee Y.-J."/>
            <person name="Yi H."/>
            <person name="Bahn Y.-S."/>
            <person name="Kim J.F."/>
            <person name="Lee D.-W."/>
        </authorList>
    </citation>
    <scope>NUCLEOTIDE SEQUENCE [LARGE SCALE GENOMIC DNA]</scope>
    <source>
        <strain evidence="16 17">DSM 6307</strain>
    </source>
</reference>
<dbReference type="Gene3D" id="3.30.565.10">
    <property type="entry name" value="Histidine kinase-like ATPase, C-terminal domain"/>
    <property type="match status" value="1"/>
</dbReference>
<dbReference type="RefSeq" id="WP_066418180.1">
    <property type="nucleotide sequence ID" value="NZ_CP018866.1"/>
</dbReference>
<feature type="domain" description="Histidine kinase" evidence="15">
    <location>
        <begin position="214"/>
        <end position="417"/>
    </location>
</feature>
<dbReference type="GO" id="GO:0005524">
    <property type="term" value="F:ATP binding"/>
    <property type="evidence" value="ECO:0007669"/>
    <property type="project" value="UniProtKB-KW"/>
</dbReference>
<evidence type="ECO:0000256" key="7">
    <source>
        <dbReference type="ARBA" id="ARBA00022692"/>
    </source>
</evidence>
<dbReference type="Pfam" id="PF07694">
    <property type="entry name" value="5TM-5TMR_LYT"/>
    <property type="match status" value="1"/>
</dbReference>
<keyword evidence="8" id="KW-0547">Nucleotide-binding</keyword>
<comment type="catalytic activity">
    <reaction evidence="1">
        <text>ATP + protein L-histidine = ADP + protein N-phospho-L-histidine.</text>
        <dbReference type="EC" id="2.7.13.3"/>
    </reaction>
</comment>
<feature type="transmembrane region" description="Helical" evidence="14">
    <location>
        <begin position="74"/>
        <end position="93"/>
    </location>
</feature>
<evidence type="ECO:0000313" key="17">
    <source>
        <dbReference type="Proteomes" id="UP000215224"/>
    </source>
</evidence>
<dbReference type="EC" id="2.7.13.3" evidence="3"/>
<gene>
    <name evidence="16" type="ORF">BC6307_02485</name>
</gene>
<dbReference type="Gene3D" id="1.10.287.130">
    <property type="match status" value="1"/>
</dbReference>
<dbReference type="SMART" id="SM00388">
    <property type="entry name" value="HisKA"/>
    <property type="match status" value="1"/>
</dbReference>
<keyword evidence="17" id="KW-1185">Reference proteome</keyword>
<evidence type="ECO:0000256" key="9">
    <source>
        <dbReference type="ARBA" id="ARBA00022777"/>
    </source>
</evidence>
<keyword evidence="13 14" id="KW-0472">Membrane</keyword>
<evidence type="ECO:0000256" key="6">
    <source>
        <dbReference type="ARBA" id="ARBA00022679"/>
    </source>
</evidence>